<dbReference type="Pfam" id="PF00696">
    <property type="entry name" value="AA_kinase"/>
    <property type="match status" value="1"/>
</dbReference>
<dbReference type="SUPFAM" id="SSF88697">
    <property type="entry name" value="PUA domain-like"/>
    <property type="match status" value="1"/>
</dbReference>
<evidence type="ECO:0000256" key="2">
    <source>
        <dbReference type="ARBA" id="ARBA00022605"/>
    </source>
</evidence>
<keyword evidence="3 8" id="KW-0641">Proline biosynthesis</keyword>
<sequence>MSDAATRNGRRLAVVKLGSSTLTDGEGRVDRAYLADLAYQVNRARKAGWDVIIVSSGSIPCGLEALGMPLERPKHMPTVQAAASVGMRALLAAYDQVFSPYGILTSLVLLTRRDTADRTAYLHARDTFHRLVELGCVPIVNENDTVSVEQIKFGDNDTLAALVACLADADRVVILSDIEGLFTANPQTHPDATLIKRVDRITPAIMEGATGAGSAVGSGGMITKLTSARVLGAAGIPLVICHGRAESAVLHALDDEPIGTLFTAKERRHKITPRKLWIALGDAVRGRITVDDGAAEAITLRGKSLLFVGISRFEGEFVAGGVVDVLDESGYVIARGLARCDARDMRTGEDIAIHRDELIVFE</sequence>
<comment type="caution">
    <text evidence="10">The sequence shown here is derived from an EMBL/GenBank/DDBJ whole genome shotgun (WGS) entry which is preliminary data.</text>
</comment>
<dbReference type="Gene3D" id="3.40.1160.10">
    <property type="entry name" value="Acetylglutamate kinase-like"/>
    <property type="match status" value="1"/>
</dbReference>
<feature type="binding site" evidence="8">
    <location>
        <position position="156"/>
    </location>
    <ligand>
        <name>substrate</name>
    </ligand>
</feature>
<dbReference type="HAMAP" id="MF_00456">
    <property type="entry name" value="ProB"/>
    <property type="match status" value="1"/>
</dbReference>
<proteinExistence type="inferred from homology"/>
<dbReference type="GO" id="GO:0003723">
    <property type="term" value="F:RNA binding"/>
    <property type="evidence" value="ECO:0007669"/>
    <property type="project" value="InterPro"/>
</dbReference>
<evidence type="ECO:0000256" key="5">
    <source>
        <dbReference type="ARBA" id="ARBA00022741"/>
    </source>
</evidence>
<dbReference type="CDD" id="cd04242">
    <property type="entry name" value="AAK_G5K_ProB"/>
    <property type="match status" value="1"/>
</dbReference>
<dbReference type="PROSITE" id="PS50890">
    <property type="entry name" value="PUA"/>
    <property type="match status" value="1"/>
</dbReference>
<dbReference type="SMART" id="SM00359">
    <property type="entry name" value="PUA"/>
    <property type="match status" value="1"/>
</dbReference>
<protein>
    <recommendedName>
        <fullName evidence="8">Glutamate 5-kinase</fullName>
        <ecNumber evidence="8">2.7.2.11</ecNumber>
    </recommendedName>
    <alternativeName>
        <fullName evidence="8">Gamma-glutamyl kinase</fullName>
        <shortName evidence="8">GK</shortName>
    </alternativeName>
</protein>
<evidence type="ECO:0000313" key="10">
    <source>
        <dbReference type="EMBL" id="RNL39818.1"/>
    </source>
</evidence>
<dbReference type="InterPro" id="IPR015947">
    <property type="entry name" value="PUA-like_sf"/>
</dbReference>
<feature type="domain" description="PUA" evidence="9">
    <location>
        <begin position="286"/>
        <end position="360"/>
    </location>
</feature>
<dbReference type="OrthoDB" id="9804434at2"/>
<keyword evidence="4 8" id="KW-0808">Transferase</keyword>
<dbReference type="RefSeq" id="WP_123208947.1">
    <property type="nucleotide sequence ID" value="NZ_JBHTHO010000003.1"/>
</dbReference>
<feature type="binding site" evidence="8">
    <location>
        <begin position="176"/>
        <end position="177"/>
    </location>
    <ligand>
        <name>ATP</name>
        <dbReference type="ChEBI" id="CHEBI:30616"/>
    </ligand>
</feature>
<reference evidence="11" key="1">
    <citation type="submission" date="2018-05" db="EMBL/GenBank/DDBJ databases">
        <title>Genome Sequencing of selected type strains of the family Eggerthellaceae.</title>
        <authorList>
            <person name="Danylec N."/>
            <person name="Stoll D.A."/>
            <person name="Doetsch A."/>
            <person name="Huch M."/>
        </authorList>
    </citation>
    <scope>NUCLEOTIDE SEQUENCE [LARGE SCALE GENOMIC DNA]</scope>
    <source>
        <strain evidence="11">DSM 24851</strain>
    </source>
</reference>
<keyword evidence="7 8" id="KW-0067">ATP-binding</keyword>
<dbReference type="InterPro" id="IPR011529">
    <property type="entry name" value="Glu_5kinase"/>
</dbReference>
<dbReference type="FunFam" id="3.40.1160.10:FF:000018">
    <property type="entry name" value="Glutamate 5-kinase"/>
    <property type="match status" value="1"/>
</dbReference>
<dbReference type="GO" id="GO:0004349">
    <property type="term" value="F:glutamate 5-kinase activity"/>
    <property type="evidence" value="ECO:0007669"/>
    <property type="project" value="UniProtKB-UniRule"/>
</dbReference>
<dbReference type="PANTHER" id="PTHR43654">
    <property type="entry name" value="GLUTAMATE 5-KINASE"/>
    <property type="match status" value="1"/>
</dbReference>
<dbReference type="AlphaFoldDB" id="A0A3N0AYR6"/>
<dbReference type="CDD" id="cd21157">
    <property type="entry name" value="PUA_G5K"/>
    <property type="match status" value="1"/>
</dbReference>
<evidence type="ECO:0000313" key="11">
    <source>
        <dbReference type="Proteomes" id="UP000269591"/>
    </source>
</evidence>
<feature type="binding site" evidence="8">
    <location>
        <position position="56"/>
    </location>
    <ligand>
        <name>substrate</name>
    </ligand>
</feature>
<organism evidence="10 11">
    <name type="scientific">Slackia equolifaciens</name>
    <dbReference type="NCBI Taxonomy" id="498718"/>
    <lineage>
        <taxon>Bacteria</taxon>
        <taxon>Bacillati</taxon>
        <taxon>Actinomycetota</taxon>
        <taxon>Coriobacteriia</taxon>
        <taxon>Eggerthellales</taxon>
        <taxon>Eggerthellaceae</taxon>
        <taxon>Slackia</taxon>
    </lineage>
</organism>
<dbReference type="SUPFAM" id="SSF53633">
    <property type="entry name" value="Carbamate kinase-like"/>
    <property type="match status" value="1"/>
</dbReference>
<dbReference type="InterPro" id="IPR001048">
    <property type="entry name" value="Asp/Glu/Uridylate_kinase"/>
</dbReference>
<comment type="similarity">
    <text evidence="8">Belongs to the glutamate 5-kinase family.</text>
</comment>
<accession>A0A3N0AYR6</accession>
<dbReference type="PIRSF" id="PIRSF000729">
    <property type="entry name" value="GK"/>
    <property type="match status" value="1"/>
</dbReference>
<evidence type="ECO:0000256" key="1">
    <source>
        <dbReference type="ARBA" id="ARBA00022490"/>
    </source>
</evidence>
<dbReference type="InterPro" id="IPR036974">
    <property type="entry name" value="PUA_sf"/>
</dbReference>
<evidence type="ECO:0000256" key="4">
    <source>
        <dbReference type="ARBA" id="ARBA00022679"/>
    </source>
</evidence>
<dbReference type="Pfam" id="PF01472">
    <property type="entry name" value="PUA"/>
    <property type="match status" value="1"/>
</dbReference>
<dbReference type="NCBIfam" id="TIGR01027">
    <property type="entry name" value="proB"/>
    <property type="match status" value="1"/>
</dbReference>
<dbReference type="InterPro" id="IPR036393">
    <property type="entry name" value="AceGlu_kinase-like_sf"/>
</dbReference>
<dbReference type="InterPro" id="IPR002478">
    <property type="entry name" value="PUA"/>
</dbReference>
<dbReference type="Proteomes" id="UP000269591">
    <property type="component" value="Unassembled WGS sequence"/>
</dbReference>
<evidence type="ECO:0000256" key="6">
    <source>
        <dbReference type="ARBA" id="ARBA00022777"/>
    </source>
</evidence>
<keyword evidence="1 8" id="KW-0963">Cytoplasm</keyword>
<dbReference type="InterPro" id="IPR019797">
    <property type="entry name" value="Glutamate_5-kinase_CS"/>
</dbReference>
<feature type="binding site" evidence="8">
    <location>
        <position position="16"/>
    </location>
    <ligand>
        <name>ATP</name>
        <dbReference type="ChEBI" id="CHEBI:30616"/>
    </ligand>
</feature>
<dbReference type="InterPro" id="IPR041739">
    <property type="entry name" value="G5K_ProB"/>
</dbReference>
<dbReference type="UniPathway" id="UPA00098">
    <property type="reaction ID" value="UER00359"/>
</dbReference>
<keyword evidence="2 8" id="KW-0028">Amino-acid biosynthesis</keyword>
<feature type="binding site" evidence="8">
    <location>
        <position position="144"/>
    </location>
    <ligand>
        <name>substrate</name>
    </ligand>
</feature>
<comment type="pathway">
    <text evidence="8">Amino-acid biosynthesis; L-proline biosynthesis; L-glutamate 5-semialdehyde from L-glutamate: step 1/2.</text>
</comment>
<dbReference type="EMBL" id="QIBX01000010">
    <property type="protein sequence ID" value="RNL39818.1"/>
    <property type="molecule type" value="Genomic_DNA"/>
</dbReference>
<dbReference type="Gene3D" id="2.30.130.10">
    <property type="entry name" value="PUA domain"/>
    <property type="match status" value="1"/>
</dbReference>
<gene>
    <name evidence="8 10" type="primary">proB</name>
    <name evidence="10" type="ORF">DMP06_06585</name>
</gene>
<comment type="function">
    <text evidence="8">Catalyzes the transfer of a phosphate group to glutamate to form L-glutamate 5-phosphate.</text>
</comment>
<dbReference type="GO" id="GO:0005524">
    <property type="term" value="F:ATP binding"/>
    <property type="evidence" value="ECO:0007669"/>
    <property type="project" value="UniProtKB-KW"/>
</dbReference>
<evidence type="ECO:0000256" key="8">
    <source>
        <dbReference type="HAMAP-Rule" id="MF_00456"/>
    </source>
</evidence>
<comment type="subcellular location">
    <subcellularLocation>
        <location evidence="8">Cytoplasm</location>
    </subcellularLocation>
</comment>
<keyword evidence="6 8" id="KW-0418">Kinase</keyword>
<evidence type="ECO:0000259" key="9">
    <source>
        <dbReference type="SMART" id="SM00359"/>
    </source>
</evidence>
<keyword evidence="5 8" id="KW-0547">Nucleotide-binding</keyword>
<dbReference type="GO" id="GO:0055129">
    <property type="term" value="P:L-proline biosynthetic process"/>
    <property type="evidence" value="ECO:0007669"/>
    <property type="project" value="UniProtKB-UniRule"/>
</dbReference>
<dbReference type="PROSITE" id="PS00902">
    <property type="entry name" value="GLUTAMATE_5_KINASE"/>
    <property type="match status" value="1"/>
</dbReference>
<keyword evidence="11" id="KW-1185">Reference proteome</keyword>
<evidence type="ECO:0000256" key="3">
    <source>
        <dbReference type="ARBA" id="ARBA00022650"/>
    </source>
</evidence>
<evidence type="ECO:0000256" key="7">
    <source>
        <dbReference type="ARBA" id="ARBA00022840"/>
    </source>
</evidence>
<dbReference type="InterPro" id="IPR001057">
    <property type="entry name" value="Glu/AcGlu_kinase"/>
</dbReference>
<dbReference type="GO" id="GO:0005829">
    <property type="term" value="C:cytosol"/>
    <property type="evidence" value="ECO:0007669"/>
    <property type="project" value="TreeGrafter"/>
</dbReference>
<dbReference type="PANTHER" id="PTHR43654:SF1">
    <property type="entry name" value="ISOPENTENYL PHOSPHATE KINASE"/>
    <property type="match status" value="1"/>
</dbReference>
<feature type="binding site" evidence="8">
    <location>
        <begin position="218"/>
        <end position="224"/>
    </location>
    <ligand>
        <name>ATP</name>
        <dbReference type="ChEBI" id="CHEBI:30616"/>
    </ligand>
</feature>
<comment type="catalytic activity">
    <reaction evidence="8">
        <text>L-glutamate + ATP = L-glutamyl 5-phosphate + ADP</text>
        <dbReference type="Rhea" id="RHEA:14877"/>
        <dbReference type="ChEBI" id="CHEBI:29985"/>
        <dbReference type="ChEBI" id="CHEBI:30616"/>
        <dbReference type="ChEBI" id="CHEBI:58274"/>
        <dbReference type="ChEBI" id="CHEBI:456216"/>
        <dbReference type="EC" id="2.7.2.11"/>
    </reaction>
</comment>
<dbReference type="PRINTS" id="PR00474">
    <property type="entry name" value="GLU5KINASE"/>
</dbReference>
<name>A0A3N0AYR6_9ACTN</name>
<dbReference type="EC" id="2.7.2.11" evidence="8"/>
<dbReference type="InterPro" id="IPR005715">
    <property type="entry name" value="Glu_5kinase/COase_Synthase"/>
</dbReference>